<protein>
    <submittedName>
        <fullName evidence="1">Uncharacterized protein</fullName>
    </submittedName>
</protein>
<organism evidence="1 2">
    <name type="scientific">Ruminococcus flavefaciens</name>
    <dbReference type="NCBI Taxonomy" id="1265"/>
    <lineage>
        <taxon>Bacteria</taxon>
        <taxon>Bacillati</taxon>
        <taxon>Bacillota</taxon>
        <taxon>Clostridia</taxon>
        <taxon>Eubacteriales</taxon>
        <taxon>Oscillospiraceae</taxon>
        <taxon>Ruminococcus</taxon>
    </lineage>
</organism>
<reference evidence="1 2" key="1">
    <citation type="submission" date="2016-11" db="EMBL/GenBank/DDBJ databases">
        <authorList>
            <person name="Jaros S."/>
            <person name="Januszkiewicz K."/>
            <person name="Wedrychowicz H."/>
        </authorList>
    </citation>
    <scope>NUCLEOTIDE SEQUENCE [LARGE SCALE GENOMIC DNA]</scope>
    <source>
        <strain evidence="1 2">Y1</strain>
    </source>
</reference>
<dbReference type="Proteomes" id="UP000184394">
    <property type="component" value="Unassembled WGS sequence"/>
</dbReference>
<gene>
    <name evidence="1" type="ORF">SAMN04487860_101431</name>
</gene>
<accession>A0A1M7GQE0</accession>
<evidence type="ECO:0000313" key="1">
    <source>
        <dbReference type="EMBL" id="SHM18415.1"/>
    </source>
</evidence>
<dbReference type="RefSeq" id="WP_072948205.1">
    <property type="nucleotide sequence ID" value="NZ_FRCT01000001.1"/>
</dbReference>
<evidence type="ECO:0000313" key="2">
    <source>
        <dbReference type="Proteomes" id="UP000184394"/>
    </source>
</evidence>
<dbReference type="EMBL" id="FRCT01000001">
    <property type="protein sequence ID" value="SHM18415.1"/>
    <property type="molecule type" value="Genomic_DNA"/>
</dbReference>
<name>A0A1M7GQE0_RUMFL</name>
<proteinExistence type="predicted"/>
<dbReference type="OrthoDB" id="1822315at2"/>
<dbReference type="AlphaFoldDB" id="A0A1M7GQE0"/>
<sequence>MNRKTLLELALPNKSIVSDNSCYINEQKKKQICEALKIANFSQHIIAFINEFAGISVTISIDKYLFQSFDVILPRTATVNTCELLEIGRVICCGQKIPVCFDNSKNSYFLGQNVLNANDEEDLFRYFLSKDSVLPINILPETTQILKNVVRYGDQKNDINILLAHFETSHISITEPQKDFIQEYNNIEGESKSGYHFKININPQSKFINCNTLSDNIFDSMNPINRISLNEKISFLRVGEIDDLTVPIWLSSDGFLFTDQGNKLGRTIEEAWQTILLD</sequence>